<dbReference type="RefSeq" id="WP_089877529.1">
    <property type="nucleotide sequence ID" value="NZ_FNPF01000001.1"/>
</dbReference>
<dbReference type="InterPro" id="IPR036291">
    <property type="entry name" value="NAD(P)-bd_dom_sf"/>
</dbReference>
<evidence type="ECO:0000313" key="12">
    <source>
        <dbReference type="EMBL" id="SDX83719.1"/>
    </source>
</evidence>
<dbReference type="CDD" id="cd05247">
    <property type="entry name" value="UDP_G4E_1_SDR_e"/>
    <property type="match status" value="1"/>
</dbReference>
<evidence type="ECO:0000256" key="2">
    <source>
        <dbReference type="ARBA" id="ARBA00001911"/>
    </source>
</evidence>
<name>A0A1H3F0I5_9RHOB</name>
<dbReference type="GO" id="GO:0003978">
    <property type="term" value="F:UDP-glucose 4-epimerase activity"/>
    <property type="evidence" value="ECO:0007669"/>
    <property type="project" value="UniProtKB-UniRule"/>
</dbReference>
<keyword evidence="13" id="KW-1185">Reference proteome</keyword>
<organism evidence="12 13">
    <name type="scientific">Citreimonas salinaria</name>
    <dbReference type="NCBI Taxonomy" id="321339"/>
    <lineage>
        <taxon>Bacteria</taxon>
        <taxon>Pseudomonadati</taxon>
        <taxon>Pseudomonadota</taxon>
        <taxon>Alphaproteobacteria</taxon>
        <taxon>Rhodobacterales</taxon>
        <taxon>Roseobacteraceae</taxon>
        <taxon>Citreimonas</taxon>
    </lineage>
</organism>
<dbReference type="NCBIfam" id="TIGR01179">
    <property type="entry name" value="galE"/>
    <property type="match status" value="1"/>
</dbReference>
<dbReference type="UniPathway" id="UPA00214"/>
<keyword evidence="8 10" id="KW-0413">Isomerase</keyword>
<comment type="pathway">
    <text evidence="3 10">Carbohydrate metabolism; galactose metabolism.</text>
</comment>
<comment type="cofactor">
    <cofactor evidence="2 10">
        <name>NAD(+)</name>
        <dbReference type="ChEBI" id="CHEBI:57540"/>
    </cofactor>
</comment>
<feature type="domain" description="NAD-dependent epimerase/dehydratase" evidence="11">
    <location>
        <begin position="8"/>
        <end position="256"/>
    </location>
</feature>
<dbReference type="GO" id="GO:0033499">
    <property type="term" value="P:galactose catabolic process via UDP-galactose, Leloir pathway"/>
    <property type="evidence" value="ECO:0007669"/>
    <property type="project" value="TreeGrafter"/>
</dbReference>
<protein>
    <recommendedName>
        <fullName evidence="6 10">UDP-glucose 4-epimerase</fullName>
        <ecNumber evidence="5 10">5.1.3.2</ecNumber>
    </recommendedName>
</protein>
<keyword evidence="9 10" id="KW-0119">Carbohydrate metabolism</keyword>
<gene>
    <name evidence="12" type="ORF">SAMN05444340_10167</name>
</gene>
<dbReference type="PANTHER" id="PTHR43725:SF53">
    <property type="entry name" value="UDP-ARABINOSE 4-EPIMERASE 1"/>
    <property type="match status" value="1"/>
</dbReference>
<dbReference type="InterPro" id="IPR001509">
    <property type="entry name" value="Epimerase_deHydtase"/>
</dbReference>
<evidence type="ECO:0000256" key="8">
    <source>
        <dbReference type="ARBA" id="ARBA00023235"/>
    </source>
</evidence>
<comment type="catalytic activity">
    <reaction evidence="1 10">
        <text>UDP-alpha-D-glucose = UDP-alpha-D-galactose</text>
        <dbReference type="Rhea" id="RHEA:22168"/>
        <dbReference type="ChEBI" id="CHEBI:58885"/>
        <dbReference type="ChEBI" id="CHEBI:66914"/>
        <dbReference type="EC" id="5.1.3.2"/>
    </reaction>
</comment>
<evidence type="ECO:0000256" key="6">
    <source>
        <dbReference type="ARBA" id="ARBA00018569"/>
    </source>
</evidence>
<dbReference type="STRING" id="321339.SAMN05444340_10167"/>
<dbReference type="EC" id="5.1.3.2" evidence="5 10"/>
<evidence type="ECO:0000256" key="7">
    <source>
        <dbReference type="ARBA" id="ARBA00023027"/>
    </source>
</evidence>
<dbReference type="Pfam" id="PF01370">
    <property type="entry name" value="Epimerase"/>
    <property type="match status" value="1"/>
</dbReference>
<evidence type="ECO:0000256" key="10">
    <source>
        <dbReference type="RuleBase" id="RU366046"/>
    </source>
</evidence>
<evidence type="ECO:0000256" key="9">
    <source>
        <dbReference type="ARBA" id="ARBA00023277"/>
    </source>
</evidence>
<dbReference type="Gene3D" id="3.90.25.10">
    <property type="entry name" value="UDP-galactose 4-epimerase, domain 1"/>
    <property type="match status" value="1"/>
</dbReference>
<comment type="subunit">
    <text evidence="10">Homodimer.</text>
</comment>
<dbReference type="EMBL" id="FNPF01000001">
    <property type="protein sequence ID" value="SDX83719.1"/>
    <property type="molecule type" value="Genomic_DNA"/>
</dbReference>
<keyword evidence="7 10" id="KW-0520">NAD</keyword>
<comment type="similarity">
    <text evidence="4 10">Belongs to the NAD(P)-dependent epimerase/dehydratase family.</text>
</comment>
<evidence type="ECO:0000256" key="5">
    <source>
        <dbReference type="ARBA" id="ARBA00013189"/>
    </source>
</evidence>
<reference evidence="12 13" key="1">
    <citation type="submission" date="2016-10" db="EMBL/GenBank/DDBJ databases">
        <authorList>
            <person name="de Groot N.N."/>
        </authorList>
    </citation>
    <scope>NUCLEOTIDE SEQUENCE [LARGE SCALE GENOMIC DNA]</scope>
    <source>
        <strain evidence="12 13">DSM 26880</strain>
    </source>
</reference>
<evidence type="ECO:0000313" key="13">
    <source>
        <dbReference type="Proteomes" id="UP000199286"/>
    </source>
</evidence>
<dbReference type="Proteomes" id="UP000199286">
    <property type="component" value="Unassembled WGS sequence"/>
</dbReference>
<evidence type="ECO:0000256" key="3">
    <source>
        <dbReference type="ARBA" id="ARBA00004947"/>
    </source>
</evidence>
<evidence type="ECO:0000259" key="11">
    <source>
        <dbReference type="Pfam" id="PF01370"/>
    </source>
</evidence>
<sequence length="344" mass="37061">MPNDEKPVLVTGGAGYIGSHTCKALAAAGYTPITYDSLCRGNAWAVRYGPLEVGDLMDGERLRDVIHKHAPIGVIHFAAFSYVGESTGDPLLYYRNNVAGTATLLRAMQVEGIKRFVFSSTCATYGTPERTPIDEDCPQRPINPYGHSKLMVEQIMRDCARAGHLDAIALRYFNAAGADAAAEIGEAHNPETHLIPLALGAAKGTCPPLTVFGDDHDTPDGTCIRDYIHVSDLSDAHVAALARTGKGPGFDALNLGTGTGVSVRDVIDMTREITGREVPHSYGPRRKGDPSALVADPSRAFATLDWKPSHSDLSNILQTAWAWMERERRMPPTTRLAQAAKGAR</sequence>
<evidence type="ECO:0000256" key="4">
    <source>
        <dbReference type="ARBA" id="ARBA00007637"/>
    </source>
</evidence>
<dbReference type="InterPro" id="IPR005886">
    <property type="entry name" value="UDP_G4E"/>
</dbReference>
<dbReference type="Gene3D" id="3.40.50.720">
    <property type="entry name" value="NAD(P)-binding Rossmann-like Domain"/>
    <property type="match status" value="1"/>
</dbReference>
<dbReference type="SUPFAM" id="SSF51735">
    <property type="entry name" value="NAD(P)-binding Rossmann-fold domains"/>
    <property type="match status" value="1"/>
</dbReference>
<dbReference type="PANTHER" id="PTHR43725">
    <property type="entry name" value="UDP-GLUCOSE 4-EPIMERASE"/>
    <property type="match status" value="1"/>
</dbReference>
<evidence type="ECO:0000256" key="1">
    <source>
        <dbReference type="ARBA" id="ARBA00000083"/>
    </source>
</evidence>
<dbReference type="OrthoDB" id="9801785at2"/>
<proteinExistence type="inferred from homology"/>
<accession>A0A1H3F0I5</accession>
<dbReference type="AlphaFoldDB" id="A0A1H3F0I5"/>